<dbReference type="EMBL" id="CP021323">
    <property type="protein sequence ID" value="ARS54452.1"/>
    <property type="molecule type" value="Genomic_DNA"/>
</dbReference>
<dbReference type="OrthoDB" id="9806704at2"/>
<dbReference type="CDD" id="cd07302">
    <property type="entry name" value="CHD"/>
    <property type="match status" value="1"/>
</dbReference>
<dbReference type="InterPro" id="IPR040511">
    <property type="entry name" value="AGS_C"/>
</dbReference>
<dbReference type="InterPro" id="IPR001054">
    <property type="entry name" value="A/G_cyclase"/>
</dbReference>
<accession>A0A2Z2HAH3</accession>
<feature type="domain" description="Guanylate cyclase" evidence="1">
    <location>
        <begin position="55"/>
        <end position="193"/>
    </location>
</feature>
<dbReference type="PROSITE" id="PS50125">
    <property type="entry name" value="GUANYLATE_CYCLASE_2"/>
    <property type="match status" value="1"/>
</dbReference>
<reference evidence="2 3" key="1">
    <citation type="journal article" date="2017" name="Int. J. Syst. Evol. Microbiol.">
        <title>Kushneria konosiri sp. nov., isolated from the Korean salt-fermented seafood Daemi-jeot.</title>
        <authorList>
            <person name="Yun J.H."/>
            <person name="Park S.K."/>
            <person name="Lee J.Y."/>
            <person name="Jung M.J."/>
            <person name="Bae J.W."/>
        </authorList>
    </citation>
    <scope>NUCLEOTIDE SEQUENCE [LARGE SCALE GENOMIC DNA]</scope>
    <source>
        <strain evidence="2 3">X49</strain>
    </source>
</reference>
<dbReference type="Pfam" id="PF18134">
    <property type="entry name" value="AGS_C"/>
    <property type="match status" value="1"/>
</dbReference>
<keyword evidence="3" id="KW-1185">Reference proteome</keyword>
<dbReference type="InterPro" id="IPR029787">
    <property type="entry name" value="Nucleotide_cyclase"/>
</dbReference>
<name>A0A2Z2HAH3_9GAMM</name>
<evidence type="ECO:0000313" key="3">
    <source>
        <dbReference type="Proteomes" id="UP000250025"/>
    </source>
</evidence>
<dbReference type="AlphaFoldDB" id="A0A2Z2HAH3"/>
<organism evidence="2 3">
    <name type="scientific">Kushneria konosiri</name>
    <dbReference type="NCBI Taxonomy" id="698828"/>
    <lineage>
        <taxon>Bacteria</taxon>
        <taxon>Pseudomonadati</taxon>
        <taxon>Pseudomonadota</taxon>
        <taxon>Gammaproteobacteria</taxon>
        <taxon>Oceanospirillales</taxon>
        <taxon>Halomonadaceae</taxon>
        <taxon>Kushneria</taxon>
    </lineage>
</organism>
<dbReference type="KEGG" id="kus:B9G99_06370"/>
<sequence>MDESIGASLPDRQYRINEEIRRIFNHGAREDLEIGGHPDFDHLAESRSHEYGYVVSLFMDVAGSTKLGITYPPDIVFNIKNNIIRCAIETIQAFGGHVHRIMGDAVLAFFRNENTEIADSCINSLNCGTYLIKFVEELVIPELQRKGVNEDVGIRVGMDYGPSEQVLWGMYGYRNVSEITATSYYVDIAAKLQHSAPKNKIMIGQSFKEHLDLHDDLIYIKTEGSDKIPDKYVTPNYKRPDDSKMNYKKFVLNSDKYYELLPSPSEEEGNLKIQATPKKENTAVEAQHFYSCARAFKKDPNGLSRLGAEFKATFRLPAMSGPYRVKFRVENHGEDAALDDPDNFGNHEVFEDAKIRNDGTYFCSHWEHTSYVGLHYMIVSVWDKEEKNKIIGEKKFGVYVT</sequence>
<dbReference type="SUPFAM" id="SSF55073">
    <property type="entry name" value="Nucleotide cyclase"/>
    <property type="match status" value="1"/>
</dbReference>
<protein>
    <recommendedName>
        <fullName evidence="1">Guanylate cyclase domain-containing protein</fullName>
    </recommendedName>
</protein>
<dbReference type="Pfam" id="PF00211">
    <property type="entry name" value="Guanylate_cyc"/>
    <property type="match status" value="1"/>
</dbReference>
<dbReference type="Proteomes" id="UP000250025">
    <property type="component" value="Chromosome"/>
</dbReference>
<dbReference type="Gene3D" id="3.30.70.1230">
    <property type="entry name" value="Nucleotide cyclase"/>
    <property type="match status" value="1"/>
</dbReference>
<dbReference type="GO" id="GO:0009190">
    <property type="term" value="P:cyclic nucleotide biosynthetic process"/>
    <property type="evidence" value="ECO:0007669"/>
    <property type="project" value="InterPro"/>
</dbReference>
<evidence type="ECO:0000259" key="1">
    <source>
        <dbReference type="PROSITE" id="PS50125"/>
    </source>
</evidence>
<dbReference type="GO" id="GO:0004016">
    <property type="term" value="F:adenylate cyclase activity"/>
    <property type="evidence" value="ECO:0007669"/>
    <property type="project" value="UniProtKB-ARBA"/>
</dbReference>
<proteinExistence type="predicted"/>
<evidence type="ECO:0000313" key="2">
    <source>
        <dbReference type="EMBL" id="ARS54452.1"/>
    </source>
</evidence>
<dbReference type="GO" id="GO:0035556">
    <property type="term" value="P:intracellular signal transduction"/>
    <property type="evidence" value="ECO:0007669"/>
    <property type="project" value="InterPro"/>
</dbReference>
<gene>
    <name evidence="2" type="ORF">B9G99_06370</name>
</gene>